<dbReference type="Gene3D" id="2.30.30.40">
    <property type="entry name" value="SH3 Domains"/>
    <property type="match status" value="1"/>
</dbReference>
<feature type="compositionally biased region" description="Acidic residues" evidence="3">
    <location>
        <begin position="105"/>
        <end position="122"/>
    </location>
</feature>
<protein>
    <recommendedName>
        <fullName evidence="4">SH3 domain-containing protein</fullName>
    </recommendedName>
</protein>
<reference evidence="5" key="1">
    <citation type="journal article" date="2020" name="Stud. Mycol.">
        <title>101 Dothideomycetes genomes: a test case for predicting lifestyles and emergence of pathogens.</title>
        <authorList>
            <person name="Haridas S."/>
            <person name="Albert R."/>
            <person name="Binder M."/>
            <person name="Bloem J."/>
            <person name="Labutti K."/>
            <person name="Salamov A."/>
            <person name="Andreopoulos B."/>
            <person name="Baker S."/>
            <person name="Barry K."/>
            <person name="Bills G."/>
            <person name="Bluhm B."/>
            <person name="Cannon C."/>
            <person name="Castanera R."/>
            <person name="Culley D."/>
            <person name="Daum C."/>
            <person name="Ezra D."/>
            <person name="Gonzalez J."/>
            <person name="Henrissat B."/>
            <person name="Kuo A."/>
            <person name="Liang C."/>
            <person name="Lipzen A."/>
            <person name="Lutzoni F."/>
            <person name="Magnuson J."/>
            <person name="Mondo S."/>
            <person name="Nolan M."/>
            <person name="Ohm R."/>
            <person name="Pangilinan J."/>
            <person name="Park H.-J."/>
            <person name="Ramirez L."/>
            <person name="Alfaro M."/>
            <person name="Sun H."/>
            <person name="Tritt A."/>
            <person name="Yoshinaga Y."/>
            <person name="Zwiers L.-H."/>
            <person name="Turgeon B."/>
            <person name="Goodwin S."/>
            <person name="Spatafora J."/>
            <person name="Crous P."/>
            <person name="Grigoriev I."/>
        </authorList>
    </citation>
    <scope>NUCLEOTIDE SEQUENCE</scope>
    <source>
        <strain evidence="5">CBS 121739</strain>
    </source>
</reference>
<dbReference type="PROSITE" id="PS50002">
    <property type="entry name" value="SH3"/>
    <property type="match status" value="1"/>
</dbReference>
<feature type="compositionally biased region" description="Low complexity" evidence="3">
    <location>
        <begin position="859"/>
        <end position="878"/>
    </location>
</feature>
<feature type="compositionally biased region" description="Basic and acidic residues" evidence="3">
    <location>
        <begin position="744"/>
        <end position="753"/>
    </location>
</feature>
<feature type="region of interest" description="Disordered" evidence="3">
    <location>
        <begin position="1"/>
        <end position="212"/>
    </location>
</feature>
<feature type="compositionally biased region" description="Acidic residues" evidence="3">
    <location>
        <begin position="350"/>
        <end position="363"/>
    </location>
</feature>
<evidence type="ECO:0000256" key="1">
    <source>
        <dbReference type="ARBA" id="ARBA00022443"/>
    </source>
</evidence>
<dbReference type="SUPFAM" id="SSF50044">
    <property type="entry name" value="SH3-domain"/>
    <property type="match status" value="1"/>
</dbReference>
<dbReference type="SMART" id="SM00326">
    <property type="entry name" value="SH3"/>
    <property type="match status" value="1"/>
</dbReference>
<evidence type="ECO:0000313" key="5">
    <source>
        <dbReference type="EMBL" id="KAF2762675.1"/>
    </source>
</evidence>
<feature type="compositionally biased region" description="Polar residues" evidence="3">
    <location>
        <begin position="138"/>
        <end position="166"/>
    </location>
</feature>
<feature type="compositionally biased region" description="Basic and acidic residues" evidence="3">
    <location>
        <begin position="790"/>
        <end position="801"/>
    </location>
</feature>
<dbReference type="EMBL" id="ML996565">
    <property type="protein sequence ID" value="KAF2762675.1"/>
    <property type="molecule type" value="Genomic_DNA"/>
</dbReference>
<evidence type="ECO:0000256" key="2">
    <source>
        <dbReference type="PROSITE-ProRule" id="PRU00192"/>
    </source>
</evidence>
<feature type="compositionally biased region" description="Polar residues" evidence="3">
    <location>
        <begin position="754"/>
        <end position="769"/>
    </location>
</feature>
<dbReference type="InterPro" id="IPR001452">
    <property type="entry name" value="SH3_domain"/>
</dbReference>
<evidence type="ECO:0000259" key="4">
    <source>
        <dbReference type="PROSITE" id="PS50002"/>
    </source>
</evidence>
<organism evidence="5 6">
    <name type="scientific">Pseudovirgaria hyperparasitica</name>
    <dbReference type="NCBI Taxonomy" id="470096"/>
    <lineage>
        <taxon>Eukaryota</taxon>
        <taxon>Fungi</taxon>
        <taxon>Dikarya</taxon>
        <taxon>Ascomycota</taxon>
        <taxon>Pezizomycotina</taxon>
        <taxon>Dothideomycetes</taxon>
        <taxon>Dothideomycetes incertae sedis</taxon>
        <taxon>Acrospermales</taxon>
        <taxon>Acrospermaceae</taxon>
        <taxon>Pseudovirgaria</taxon>
    </lineage>
</organism>
<dbReference type="GeneID" id="54486138"/>
<sequence length="998" mass="109687">MTRPQIIRADTLDLQDQHSPSAQDHSRQPTQPAPLGIGPAAPHQQSAIRQVEQERADEEHWDHNRHTLRDEPGSDDESTVVQNGQDQRQDELAVRQNGGISGSQDDADMDDADVDDGLDDDMMDKISSSPSIDDGGYNFSSASPSRNAYSTPPRQTRTSSLQNMSSPGEGDSSPFLSTPLHLPLGIARRSRNSSSEELRSSASSMYTSSPKHLPLSFNRQLAESRRCGEYHGTLSSNLELDPQFQALRLAEDAESEDESRDILTPLAGDRLVSAINKRLENREQDSVSDIREDDLRDLLLPIDDSLLDNSFDDEVLLSPRPLPELPKSTLPGSTGTPNSPTSPTGSSDGWDTDSDDSATWTDDEDVMKVSFSTDPRFVDSGWGGECLRDSEDIDFEFVYALHTFVATVEGQANATKGDTMVLLDDSNSYWWLVRIVKDSTIGYLPAEHIETPTERLARLNKHRNIDLSATMLGDNAERSKNPLKKAIRRRNAKNVTFGGPTYVEASDYDYSSDEEDDEDVEKALMAAAEQQQQQEAQKMETDERSGDDAILAVEPLKVNGTKKDSKSDGQENNETQDKARAVGPKISKNGTMRNTDSFFKDDNTETRKITITPNILRDDSSGRSSDSHERGPSLDSFLEKSSSAEKTKDDKKKKEKKPGMLSGLFKRKDKKKGSTDDYGEEKVSEELSRGSMETKESMDSTTEKSEIDSMEKPQRQSSRGKIQKQSKSVRETSPKKVISSIRTDSPEDVRQRSDLSSNPKPIQNGTSTMRKVDSENGVQTSSKSSPTESSLKKETKAEARAETTTSQSRSLKSRNPFADPDNSRMQIDTKTVVDHLLESPVQVSPVDTTEPPALVLDNSSQEEPVSPSSSPSIIDMPIEAPPAPQASTHQPASQPPSRPAPAPAAKDSAASPSPPPGPAWSDAHLRTYMDDSTDVRDLLLVVHDKSGVVPVGSDHPIMAGLFAKETKRIKELDSSLDTLLGDWLNKKRSRSVASTSSR</sequence>
<keyword evidence="1 2" id="KW-0728">SH3 domain</keyword>
<dbReference type="FunFam" id="2.30.30.40:FF:000035">
    <property type="entry name" value="SH3 domain containing protein"/>
    <property type="match status" value="1"/>
</dbReference>
<feature type="compositionally biased region" description="Basic and acidic residues" evidence="3">
    <location>
        <begin position="598"/>
        <end position="608"/>
    </location>
</feature>
<feature type="region of interest" description="Disordered" evidence="3">
    <location>
        <begin position="317"/>
        <end position="363"/>
    </location>
</feature>
<accession>A0A6A6WKF7</accession>
<feature type="compositionally biased region" description="Basic and acidic residues" evidence="3">
    <location>
        <begin position="561"/>
        <end position="580"/>
    </location>
</feature>
<feature type="compositionally biased region" description="Polar residues" evidence="3">
    <location>
        <begin position="715"/>
        <end position="726"/>
    </location>
</feature>
<name>A0A6A6WKF7_9PEZI</name>
<keyword evidence="6" id="KW-1185">Reference proteome</keyword>
<gene>
    <name evidence="5" type="ORF">EJ05DRAFT_481584</name>
</gene>
<dbReference type="PANTHER" id="PTHR47775">
    <property type="entry name" value="BUD SITE SELECTION PROTEIN 14"/>
    <property type="match status" value="1"/>
</dbReference>
<proteinExistence type="predicted"/>
<dbReference type="OrthoDB" id="196165at2759"/>
<feature type="compositionally biased region" description="Pro residues" evidence="3">
    <location>
        <begin position="893"/>
        <end position="902"/>
    </location>
</feature>
<feature type="compositionally biased region" description="Polar residues" evidence="3">
    <location>
        <begin position="588"/>
        <end position="597"/>
    </location>
</feature>
<evidence type="ECO:0000313" key="6">
    <source>
        <dbReference type="Proteomes" id="UP000799437"/>
    </source>
</evidence>
<feature type="compositionally biased region" description="Low complexity" evidence="3">
    <location>
        <begin position="780"/>
        <end position="789"/>
    </location>
</feature>
<dbReference type="Proteomes" id="UP000799437">
    <property type="component" value="Unassembled WGS sequence"/>
</dbReference>
<feature type="compositionally biased region" description="Basic and acidic residues" evidence="3">
    <location>
        <begin position="51"/>
        <end position="72"/>
    </location>
</feature>
<dbReference type="InterPro" id="IPR053039">
    <property type="entry name" value="Polarity_Bud-Selection_Reg"/>
</dbReference>
<dbReference type="GO" id="GO:0015630">
    <property type="term" value="C:microtubule cytoskeleton"/>
    <property type="evidence" value="ECO:0007669"/>
    <property type="project" value="TreeGrafter"/>
</dbReference>
<dbReference type="InterPro" id="IPR036028">
    <property type="entry name" value="SH3-like_dom_sf"/>
</dbReference>
<dbReference type="RefSeq" id="XP_033605126.1">
    <property type="nucleotide sequence ID" value="XM_033745084.1"/>
</dbReference>
<feature type="domain" description="SH3" evidence="4">
    <location>
        <begin position="393"/>
        <end position="454"/>
    </location>
</feature>
<feature type="compositionally biased region" description="Basic and acidic residues" evidence="3">
    <location>
        <begin position="642"/>
        <end position="652"/>
    </location>
</feature>
<evidence type="ECO:0000256" key="3">
    <source>
        <dbReference type="SAM" id="MobiDB-lite"/>
    </source>
</evidence>
<feature type="compositionally biased region" description="Basic and acidic residues" evidence="3">
    <location>
        <begin position="616"/>
        <end position="632"/>
    </location>
</feature>
<dbReference type="AlphaFoldDB" id="A0A6A6WKF7"/>
<feature type="compositionally biased region" description="Basic residues" evidence="3">
    <location>
        <begin position="481"/>
        <end position="491"/>
    </location>
</feature>
<dbReference type="GO" id="GO:0051286">
    <property type="term" value="C:cell tip"/>
    <property type="evidence" value="ECO:0007669"/>
    <property type="project" value="TreeGrafter"/>
</dbReference>
<dbReference type="PANTHER" id="PTHR47775:SF1">
    <property type="entry name" value="BUD SITE SELECTION PROTEIN 14"/>
    <property type="match status" value="1"/>
</dbReference>
<dbReference type="GO" id="GO:0030950">
    <property type="term" value="P:establishment or maintenance of actin cytoskeleton polarity"/>
    <property type="evidence" value="ECO:0007669"/>
    <property type="project" value="TreeGrafter"/>
</dbReference>
<feature type="region of interest" description="Disordered" evidence="3">
    <location>
        <begin position="472"/>
        <end position="491"/>
    </location>
</feature>
<feature type="compositionally biased region" description="Basic and acidic residues" evidence="3">
    <location>
        <begin position="672"/>
        <end position="714"/>
    </location>
</feature>
<dbReference type="GO" id="GO:0008104">
    <property type="term" value="P:intracellular protein localization"/>
    <property type="evidence" value="ECO:0007669"/>
    <property type="project" value="TreeGrafter"/>
</dbReference>
<feature type="region of interest" description="Disordered" evidence="3">
    <location>
        <begin position="551"/>
        <end position="924"/>
    </location>
</feature>
<feature type="compositionally biased region" description="Low complexity" evidence="3">
    <location>
        <begin position="328"/>
        <end position="349"/>
    </location>
</feature>